<dbReference type="AlphaFoldDB" id="A0A6J6F2T8"/>
<protein>
    <submittedName>
        <fullName evidence="3">Unannotated protein</fullName>
    </submittedName>
</protein>
<dbReference type="Gene3D" id="3.20.20.140">
    <property type="entry name" value="Metal-dependent hydrolases"/>
    <property type="match status" value="1"/>
</dbReference>
<keyword evidence="1" id="KW-0479">Metal-binding</keyword>
<dbReference type="NCBIfam" id="TIGR00010">
    <property type="entry name" value="YchF/TatD family DNA exonuclease"/>
    <property type="match status" value="1"/>
</dbReference>
<gene>
    <name evidence="3" type="ORF">UFOPK1778_00100</name>
</gene>
<evidence type="ECO:0000256" key="2">
    <source>
        <dbReference type="ARBA" id="ARBA00022801"/>
    </source>
</evidence>
<dbReference type="GO" id="GO:0004536">
    <property type="term" value="F:DNA nuclease activity"/>
    <property type="evidence" value="ECO:0007669"/>
    <property type="project" value="InterPro"/>
</dbReference>
<dbReference type="InterPro" id="IPR018228">
    <property type="entry name" value="DNase_TatD-rel_CS"/>
</dbReference>
<dbReference type="PANTHER" id="PTHR46124">
    <property type="entry name" value="D-AMINOACYL-TRNA DEACYLASE"/>
    <property type="match status" value="1"/>
</dbReference>
<dbReference type="InterPro" id="IPR001130">
    <property type="entry name" value="TatD-like"/>
</dbReference>
<dbReference type="GO" id="GO:0016788">
    <property type="term" value="F:hydrolase activity, acting on ester bonds"/>
    <property type="evidence" value="ECO:0007669"/>
    <property type="project" value="InterPro"/>
</dbReference>
<dbReference type="PANTHER" id="PTHR46124:SF2">
    <property type="entry name" value="D-AMINOACYL-TRNA DEACYLASE"/>
    <property type="match status" value="1"/>
</dbReference>
<accession>A0A6J6F2T8</accession>
<sequence length="285" mass="31121">MADRHNRDIDRKPGPLPEPLRTFTVDAHAHMEIVTNTAPDSPEVAQLIADARSVGVDRIVQVGYSAEQSQWCVECADAFPGSVLAAVALHPNEAPVVADLEADLAIIEGLAQHARVRAIGETGLDFFRTEESGRARQLYSFKRHIQLAKEVGKALVIHDRDAHRAVLDTLDEVGAPTKTIFHCYSGDAEMAQECIAKGYILSFAGTVTFKNAPELREAVKLVPHSQLLVETDSPFLAPMPHRGSLNTPAQIPNIVRFIADERGEDAEVLAEIISDNCERIFGSFA</sequence>
<proteinExistence type="predicted"/>
<name>A0A6J6F2T8_9ZZZZ</name>
<dbReference type="InterPro" id="IPR032466">
    <property type="entry name" value="Metal_Hydrolase"/>
</dbReference>
<dbReference type="InterPro" id="IPR015991">
    <property type="entry name" value="TatD/YcfH-like"/>
</dbReference>
<keyword evidence="2" id="KW-0378">Hydrolase</keyword>
<dbReference type="FunFam" id="3.20.20.140:FF:000005">
    <property type="entry name" value="TatD family hydrolase"/>
    <property type="match status" value="1"/>
</dbReference>
<dbReference type="GO" id="GO:0005829">
    <property type="term" value="C:cytosol"/>
    <property type="evidence" value="ECO:0007669"/>
    <property type="project" value="TreeGrafter"/>
</dbReference>
<dbReference type="PIRSF" id="PIRSF005902">
    <property type="entry name" value="DNase_TatD"/>
    <property type="match status" value="1"/>
</dbReference>
<dbReference type="GO" id="GO:0046872">
    <property type="term" value="F:metal ion binding"/>
    <property type="evidence" value="ECO:0007669"/>
    <property type="project" value="UniProtKB-KW"/>
</dbReference>
<dbReference type="CDD" id="cd01310">
    <property type="entry name" value="TatD_DNAse"/>
    <property type="match status" value="1"/>
</dbReference>
<dbReference type="EMBL" id="CAEZUD010000002">
    <property type="protein sequence ID" value="CAB4582667.1"/>
    <property type="molecule type" value="Genomic_DNA"/>
</dbReference>
<evidence type="ECO:0000313" key="3">
    <source>
        <dbReference type="EMBL" id="CAB4582667.1"/>
    </source>
</evidence>
<organism evidence="3">
    <name type="scientific">freshwater metagenome</name>
    <dbReference type="NCBI Taxonomy" id="449393"/>
    <lineage>
        <taxon>unclassified sequences</taxon>
        <taxon>metagenomes</taxon>
        <taxon>ecological metagenomes</taxon>
    </lineage>
</organism>
<reference evidence="3" key="1">
    <citation type="submission" date="2020-05" db="EMBL/GenBank/DDBJ databases">
        <authorList>
            <person name="Chiriac C."/>
            <person name="Salcher M."/>
            <person name="Ghai R."/>
            <person name="Kavagutti S V."/>
        </authorList>
    </citation>
    <scope>NUCLEOTIDE SEQUENCE</scope>
</reference>
<evidence type="ECO:0000256" key="1">
    <source>
        <dbReference type="ARBA" id="ARBA00022723"/>
    </source>
</evidence>
<dbReference type="Pfam" id="PF01026">
    <property type="entry name" value="TatD_DNase"/>
    <property type="match status" value="1"/>
</dbReference>
<dbReference type="SUPFAM" id="SSF51556">
    <property type="entry name" value="Metallo-dependent hydrolases"/>
    <property type="match status" value="1"/>
</dbReference>
<dbReference type="PROSITE" id="PS01091">
    <property type="entry name" value="TATD_3"/>
    <property type="match status" value="1"/>
</dbReference>